<dbReference type="GeneID" id="7843123"/>
<proteinExistence type="predicted"/>
<dbReference type="RefSeq" id="XP_001016986.2">
    <property type="nucleotide sequence ID" value="XM_001016986.2"/>
</dbReference>
<feature type="signal peptide" evidence="2">
    <location>
        <begin position="1"/>
        <end position="22"/>
    </location>
</feature>
<dbReference type="Gene3D" id="2.60.40.10">
    <property type="entry name" value="Immunoglobulins"/>
    <property type="match status" value="2"/>
</dbReference>
<dbReference type="HOGENOM" id="CLU_252556_0_0_1"/>
<evidence type="ECO:0000259" key="3">
    <source>
        <dbReference type="Pfam" id="PF01833"/>
    </source>
</evidence>
<evidence type="ECO:0000313" key="5">
    <source>
        <dbReference type="Proteomes" id="UP000009168"/>
    </source>
</evidence>
<dbReference type="InterPro" id="IPR013783">
    <property type="entry name" value="Ig-like_fold"/>
</dbReference>
<dbReference type="InterPro" id="IPR002909">
    <property type="entry name" value="IPT_dom"/>
</dbReference>
<keyword evidence="1 2" id="KW-0732">Signal</keyword>
<dbReference type="CDD" id="cd00603">
    <property type="entry name" value="IPT_PCSR"/>
    <property type="match status" value="2"/>
</dbReference>
<protein>
    <submittedName>
        <fullName evidence="4">IPT/TIG domain protein</fullName>
    </submittedName>
</protein>
<evidence type="ECO:0000256" key="1">
    <source>
        <dbReference type="ARBA" id="ARBA00022729"/>
    </source>
</evidence>
<sequence>MKKQKMMNVLIVGLILLFTLRAQLIQENLSENRFWKNAKRMLQASASIAPSEVSSFTKSHLTFNGISSPQDVTKIELFNSVATIQIQIEQVYSDSILGMLDRGNQGLFKGRITYKNGNYIETNNNLAIQTKINSIYPKQGNYQGGVLLTIQGQGFGYQDPDNQVLIGDAQCVILSYSENQIQCVTLVAWKLLNQKRNVVLKRNNVVSITENNANTEYTFIKVENVPSITKMYTSSGQYTRNSIVQIEGTNLLIDGLQTQLFIGNSSIQYAKTNAGLSFVLPDIFTSQVQNLVIFVDQNGSTQPQQFQVSSLIYCLNPDNTLYLQDGYSLQLLAQLSGVSEQSKVQIFYDNQKPKAQADIVSLGYFYKFDQVPQIPTQILNITIDNQNILSSPIKLISSNSYFQLSYNVITHPSDANYFQIQITPNQQTQNLVIQNLLILIPSINFIDELVQEGTYTYKYKKLSQQFQIISFYICTNQGSARYVPTDTSMLFNLNSIQMLTKNQQPQTGDIIQFLIPSVKKNQLYCMKVTCPNGYSYKDYYYGWIYQQDSYFVTPLSQNGDVYSFSFPTIVQRLKGYKDTCDISIEAIDTNFAYSKQLNDISYLENNFFTSLFLSEPNVTSTSYMQGIGQVTKSLSLQVFKDAVTPQKQRIYVQSIQPKILSAFGREQVVITGNNFLQNNNTISSIQVKILGVNCDIQSVTNTQINCISGVKTSYNSLDTTSVSVGNDQALMLDHAMYSFDLNEKEFSNLNSQFVDQINLNIPFNLQLILDVGQYQGNSINFNYTNIDGRLTLNSSRDLNITFQSIQTKTKGYLSFGTIDKRFTSNCNVTIGSLGYVQLNAYGRDVGNYNYTLVKSISPQQNVIEVQESLVNLKKGNKIMILATSLEENNEELVVEEVKYNKIKVSTPVVSNHQNTIQNAKLQNGNNFQYSIQVPIIQTDRNLRITGINGLWFNEIFDTRVESQNYGVTLNNAVNSYILVQSSYFGFNNITSSALLYTSATSSNTISAGQLLNSFIIVSNKLNLISLTCDKFNNNFIQGGIQFGNANGITERKSNNNTEFLNNVLVASQTCIIIKYPLPIQMSSNICFSFQYFTNFLYIHSIQSDDLALAALDIRQALVQYQYKDFDQTHEESIYAIQPSKQNHTRFLVVANSIQSNLQNSPVLFVNDYPKYNYTLSNLYDFEVQGFNQSNLTIQYQNPNQSASQNFISVIDIYNFRSDIPKNTVLFNDTLSDPTKGLVLVDRDGSLTGKVQSILSSNLASPNLSCSLNDQNLNSCSTLIGVMTVQYVNAYGNYMCQQYQPSNFAVLFNGQQYTPNVTQINNALVTPLQQTASFKFVKNLSGEEFIPCFFAIETRYLSNGGLGFIAKYSVDTSKLQKIQIYLQNRDYVLQNASQNQLDISTCKHGQYYIQPDGIQFCIKYLDGLLYRYWVVLQVKQ</sequence>
<feature type="domain" description="IPT/TIG" evidence="3">
    <location>
        <begin position="132"/>
        <end position="217"/>
    </location>
</feature>
<dbReference type="KEGG" id="tet:TTHERM_00759030"/>
<evidence type="ECO:0000256" key="2">
    <source>
        <dbReference type="SAM" id="SignalP"/>
    </source>
</evidence>
<dbReference type="PANTHER" id="PTHR46769">
    <property type="entry name" value="POLYCYSTIC KIDNEY AND HEPATIC DISEASE 1 (AUTOSOMAL RECESSIVE)-LIKE 1"/>
    <property type="match status" value="1"/>
</dbReference>
<organism evidence="4 5">
    <name type="scientific">Tetrahymena thermophila (strain SB210)</name>
    <dbReference type="NCBI Taxonomy" id="312017"/>
    <lineage>
        <taxon>Eukaryota</taxon>
        <taxon>Sar</taxon>
        <taxon>Alveolata</taxon>
        <taxon>Ciliophora</taxon>
        <taxon>Intramacronucleata</taxon>
        <taxon>Oligohymenophorea</taxon>
        <taxon>Hymenostomatida</taxon>
        <taxon>Tetrahymenina</taxon>
        <taxon>Tetrahymenidae</taxon>
        <taxon>Tetrahymena</taxon>
    </lineage>
</organism>
<name>Q23JK2_TETTS</name>
<dbReference type="Pfam" id="PF01833">
    <property type="entry name" value="TIG"/>
    <property type="match status" value="3"/>
</dbReference>
<gene>
    <name evidence="4" type="ORF">TTHERM_00759030</name>
</gene>
<accession>Q23JK2</accession>
<dbReference type="EMBL" id="GG662685">
    <property type="protein sequence ID" value="EAR96741.2"/>
    <property type="molecule type" value="Genomic_DNA"/>
</dbReference>
<reference evidence="5" key="1">
    <citation type="journal article" date="2006" name="PLoS Biol.">
        <title>Macronuclear genome sequence of the ciliate Tetrahymena thermophila, a model eukaryote.</title>
        <authorList>
            <person name="Eisen J.A."/>
            <person name="Coyne R.S."/>
            <person name="Wu M."/>
            <person name="Wu D."/>
            <person name="Thiagarajan M."/>
            <person name="Wortman J.R."/>
            <person name="Badger J.H."/>
            <person name="Ren Q."/>
            <person name="Amedeo P."/>
            <person name="Jones K.M."/>
            <person name="Tallon L.J."/>
            <person name="Delcher A.L."/>
            <person name="Salzberg S.L."/>
            <person name="Silva J.C."/>
            <person name="Haas B.J."/>
            <person name="Majoros W.H."/>
            <person name="Farzad M."/>
            <person name="Carlton J.M."/>
            <person name="Smith R.K. Jr."/>
            <person name="Garg J."/>
            <person name="Pearlman R.E."/>
            <person name="Karrer K.M."/>
            <person name="Sun L."/>
            <person name="Manning G."/>
            <person name="Elde N.C."/>
            <person name="Turkewitz A.P."/>
            <person name="Asai D.J."/>
            <person name="Wilkes D.E."/>
            <person name="Wang Y."/>
            <person name="Cai H."/>
            <person name="Collins K."/>
            <person name="Stewart B.A."/>
            <person name="Lee S.R."/>
            <person name="Wilamowska K."/>
            <person name="Weinberg Z."/>
            <person name="Ruzzo W.L."/>
            <person name="Wloga D."/>
            <person name="Gaertig J."/>
            <person name="Frankel J."/>
            <person name="Tsao C.-C."/>
            <person name="Gorovsky M.A."/>
            <person name="Keeling P.J."/>
            <person name="Waller R.F."/>
            <person name="Patron N.J."/>
            <person name="Cherry J.M."/>
            <person name="Stover N.A."/>
            <person name="Krieger C.J."/>
            <person name="del Toro C."/>
            <person name="Ryder H.F."/>
            <person name="Williamson S.C."/>
            <person name="Barbeau R.A."/>
            <person name="Hamilton E.P."/>
            <person name="Orias E."/>
        </authorList>
    </citation>
    <scope>NUCLEOTIDE SEQUENCE [LARGE SCALE GENOMIC DNA]</scope>
    <source>
        <strain evidence="5">SB210</strain>
    </source>
</reference>
<dbReference type="InParanoid" id="Q23JK2"/>
<keyword evidence="5" id="KW-1185">Reference proteome</keyword>
<dbReference type="SUPFAM" id="SSF81296">
    <property type="entry name" value="E set domains"/>
    <property type="match status" value="2"/>
</dbReference>
<evidence type="ECO:0000313" key="4">
    <source>
        <dbReference type="EMBL" id="EAR96741.2"/>
    </source>
</evidence>
<dbReference type="PANTHER" id="PTHR46769:SF2">
    <property type="entry name" value="FIBROCYSTIN-L ISOFORM 2 PRECURSOR-RELATED"/>
    <property type="match status" value="1"/>
</dbReference>
<dbReference type="InterPro" id="IPR014756">
    <property type="entry name" value="Ig_E-set"/>
</dbReference>
<dbReference type="Proteomes" id="UP000009168">
    <property type="component" value="Unassembled WGS sequence"/>
</dbReference>
<feature type="domain" description="IPT/TIG" evidence="3">
    <location>
        <begin position="652"/>
        <end position="728"/>
    </location>
</feature>
<feature type="chain" id="PRO_5004201792" evidence="2">
    <location>
        <begin position="23"/>
        <end position="1435"/>
    </location>
</feature>
<dbReference type="InterPro" id="IPR052387">
    <property type="entry name" value="Fibrocystin"/>
</dbReference>
<feature type="domain" description="IPT/TIG" evidence="3">
    <location>
        <begin position="226"/>
        <end position="307"/>
    </location>
</feature>